<dbReference type="EMBL" id="VLKZ01000002">
    <property type="protein sequence ID" value="TWI59297.1"/>
    <property type="molecule type" value="Genomic_DNA"/>
</dbReference>
<comment type="caution">
    <text evidence="2">The sequence shown here is derived from an EMBL/GenBank/DDBJ whole genome shotgun (WGS) entry which is preliminary data.</text>
</comment>
<dbReference type="RefSeq" id="WP_144449367.1">
    <property type="nucleotide sequence ID" value="NZ_VLKZ01000002.1"/>
</dbReference>
<gene>
    <name evidence="2" type="ORF">IQ10_01013</name>
</gene>
<evidence type="ECO:0000313" key="3">
    <source>
        <dbReference type="Proteomes" id="UP000315711"/>
    </source>
</evidence>
<protein>
    <submittedName>
        <fullName evidence="2">Uncharacterized protein</fullName>
    </submittedName>
</protein>
<reference evidence="2 3" key="1">
    <citation type="journal article" date="2015" name="Stand. Genomic Sci.">
        <title>Genomic Encyclopedia of Bacterial and Archaeal Type Strains, Phase III: the genomes of soil and plant-associated and newly described type strains.</title>
        <authorList>
            <person name="Whitman W.B."/>
            <person name="Woyke T."/>
            <person name="Klenk H.P."/>
            <person name="Zhou Y."/>
            <person name="Lilburn T.G."/>
            <person name="Beck B.J."/>
            <person name="De Vos P."/>
            <person name="Vandamme P."/>
            <person name="Eisen J.A."/>
            <person name="Garrity G."/>
            <person name="Hugenholtz P."/>
            <person name="Kyrpides N.C."/>
        </authorList>
    </citation>
    <scope>NUCLEOTIDE SEQUENCE [LARGE SCALE GENOMIC DNA]</scope>
    <source>
        <strain evidence="2 3">CGMCC 1.10116</strain>
    </source>
</reference>
<evidence type="ECO:0000313" key="2">
    <source>
        <dbReference type="EMBL" id="TWI59297.1"/>
    </source>
</evidence>
<keyword evidence="1" id="KW-0732">Signal</keyword>
<sequence>MKKSISLFLITVIAFTLLSACADGNNMEVEPGKESSNVDVTVEEDKLILESLDNPLMSYYSGSLYDDYITLDITEFFWQYAQERGATVEAVHTFLHVKLTQNLKVVSTNGNEMTVNEISEGDKVFLDFNFSERQSEFKGNEAMIETDLLIVENDTH</sequence>
<dbReference type="PROSITE" id="PS51257">
    <property type="entry name" value="PROKAR_LIPOPROTEIN"/>
    <property type="match status" value="1"/>
</dbReference>
<name>A0A562QRH0_9BACI</name>
<feature type="chain" id="PRO_5021758235" evidence="1">
    <location>
        <begin position="23"/>
        <end position="156"/>
    </location>
</feature>
<feature type="signal peptide" evidence="1">
    <location>
        <begin position="1"/>
        <end position="22"/>
    </location>
</feature>
<proteinExistence type="predicted"/>
<keyword evidence="3" id="KW-1185">Reference proteome</keyword>
<evidence type="ECO:0000256" key="1">
    <source>
        <dbReference type="SAM" id="SignalP"/>
    </source>
</evidence>
<dbReference type="Proteomes" id="UP000315711">
    <property type="component" value="Unassembled WGS sequence"/>
</dbReference>
<organism evidence="2 3">
    <name type="scientific">Halalkalibacter nanhaiisediminis</name>
    <dbReference type="NCBI Taxonomy" id="688079"/>
    <lineage>
        <taxon>Bacteria</taxon>
        <taxon>Bacillati</taxon>
        <taxon>Bacillota</taxon>
        <taxon>Bacilli</taxon>
        <taxon>Bacillales</taxon>
        <taxon>Bacillaceae</taxon>
        <taxon>Halalkalibacter</taxon>
    </lineage>
</organism>
<accession>A0A562QRH0</accession>
<dbReference type="AlphaFoldDB" id="A0A562QRH0"/>